<comment type="similarity">
    <text evidence="4">Belongs to the GART family.</text>
</comment>
<keyword evidence="2 4" id="KW-0808">Transferase</keyword>
<feature type="binding site" evidence="4">
    <location>
        <begin position="40"/>
        <end position="42"/>
    </location>
    <ligand>
        <name>N(1)-(5-phospho-beta-D-ribosyl)glycinamide</name>
        <dbReference type="ChEBI" id="CHEBI:143788"/>
    </ligand>
</feature>
<gene>
    <name evidence="4" type="primary">purN</name>
    <name evidence="6" type="ORF">MiSe_91440</name>
</gene>
<dbReference type="Proteomes" id="UP001050975">
    <property type="component" value="Unassembled WGS sequence"/>
</dbReference>
<comment type="caution">
    <text evidence="6">The sequence shown here is derived from an EMBL/GenBank/DDBJ whole genome shotgun (WGS) entry which is preliminary data.</text>
</comment>
<feature type="binding site" evidence="4">
    <location>
        <position position="93"/>
    </location>
    <ligand>
        <name>(6R)-10-formyltetrahydrofolate</name>
        <dbReference type="ChEBI" id="CHEBI:195366"/>
    </ligand>
</feature>
<protein>
    <recommendedName>
        <fullName evidence="4">Phosphoribosylglycinamide formyltransferase</fullName>
        <ecNumber evidence="4">2.1.2.2</ecNumber>
    </recommendedName>
    <alternativeName>
        <fullName evidence="4">5'-phosphoribosylglycinamide transformylase</fullName>
    </alternativeName>
    <alternativeName>
        <fullName evidence="4">GAR transformylase</fullName>
        <shortName evidence="4">GART</shortName>
    </alternativeName>
</protein>
<dbReference type="Pfam" id="PF00551">
    <property type="entry name" value="Formyl_trans_N"/>
    <property type="match status" value="1"/>
</dbReference>
<dbReference type="EMBL" id="BLAY01000325">
    <property type="protein sequence ID" value="GET44318.1"/>
    <property type="molecule type" value="Genomic_DNA"/>
</dbReference>
<reference evidence="6" key="1">
    <citation type="submission" date="2019-10" db="EMBL/GenBank/DDBJ databases">
        <title>Draft genome sequece of Microseira wollei NIES-4236.</title>
        <authorList>
            <person name="Yamaguchi H."/>
            <person name="Suzuki S."/>
            <person name="Kawachi M."/>
        </authorList>
    </citation>
    <scope>NUCLEOTIDE SEQUENCE</scope>
    <source>
        <strain evidence="6">NIES-4236</strain>
    </source>
</reference>
<comment type="pathway">
    <text evidence="1 4">Purine metabolism; IMP biosynthesis via de novo pathway; N(2)-formyl-N(1)-(5-phospho-D-ribosyl)glycinamide from N(1)-(5-phospho-D-ribosyl)glycinamide (10-formyl THF route): step 1/1.</text>
</comment>
<feature type="binding site" evidence="4">
    <location>
        <begin position="118"/>
        <end position="121"/>
    </location>
    <ligand>
        <name>(6R)-10-formyltetrahydrofolate</name>
        <dbReference type="ChEBI" id="CHEBI:195366"/>
    </ligand>
</feature>
<keyword evidence="3 4" id="KW-0658">Purine biosynthesis</keyword>
<feature type="active site" description="Proton donor" evidence="4">
    <location>
        <position position="137"/>
    </location>
</feature>
<dbReference type="GO" id="GO:0005829">
    <property type="term" value="C:cytosol"/>
    <property type="evidence" value="ECO:0007669"/>
    <property type="project" value="TreeGrafter"/>
</dbReference>
<feature type="binding site" evidence="4">
    <location>
        <position position="135"/>
    </location>
    <ligand>
        <name>(6R)-10-formyltetrahydrofolate</name>
        <dbReference type="ChEBI" id="CHEBI:195366"/>
    </ligand>
</feature>
<evidence type="ECO:0000313" key="6">
    <source>
        <dbReference type="EMBL" id="GET44318.1"/>
    </source>
</evidence>
<dbReference type="GO" id="GO:0004644">
    <property type="term" value="F:phosphoribosylglycinamide formyltransferase activity"/>
    <property type="evidence" value="ECO:0007669"/>
    <property type="project" value="UniProtKB-UniRule"/>
</dbReference>
<dbReference type="Gene3D" id="3.40.50.170">
    <property type="entry name" value="Formyl transferase, N-terminal domain"/>
    <property type="match status" value="1"/>
</dbReference>
<organism evidence="6 7">
    <name type="scientific">Microseira wollei NIES-4236</name>
    <dbReference type="NCBI Taxonomy" id="2530354"/>
    <lineage>
        <taxon>Bacteria</taxon>
        <taxon>Bacillati</taxon>
        <taxon>Cyanobacteriota</taxon>
        <taxon>Cyanophyceae</taxon>
        <taxon>Oscillatoriophycideae</taxon>
        <taxon>Aerosakkonematales</taxon>
        <taxon>Aerosakkonemataceae</taxon>
        <taxon>Microseira</taxon>
    </lineage>
</organism>
<dbReference type="PANTHER" id="PTHR43369:SF2">
    <property type="entry name" value="PHOSPHORIBOSYLGLYCINAMIDE FORMYLTRANSFERASE"/>
    <property type="match status" value="1"/>
</dbReference>
<dbReference type="SUPFAM" id="SSF53328">
    <property type="entry name" value="Formyltransferase"/>
    <property type="match status" value="1"/>
</dbReference>
<evidence type="ECO:0000259" key="5">
    <source>
        <dbReference type="Pfam" id="PF00551"/>
    </source>
</evidence>
<comment type="catalytic activity">
    <reaction evidence="4">
        <text>N(1)-(5-phospho-beta-D-ribosyl)glycinamide + (6R)-10-formyltetrahydrofolate = N(2)-formyl-N(1)-(5-phospho-beta-D-ribosyl)glycinamide + (6S)-5,6,7,8-tetrahydrofolate + H(+)</text>
        <dbReference type="Rhea" id="RHEA:15053"/>
        <dbReference type="ChEBI" id="CHEBI:15378"/>
        <dbReference type="ChEBI" id="CHEBI:57453"/>
        <dbReference type="ChEBI" id="CHEBI:143788"/>
        <dbReference type="ChEBI" id="CHEBI:147286"/>
        <dbReference type="ChEBI" id="CHEBI:195366"/>
        <dbReference type="EC" id="2.1.2.2"/>
    </reaction>
</comment>
<evidence type="ECO:0000256" key="4">
    <source>
        <dbReference type="HAMAP-Rule" id="MF_01930"/>
    </source>
</evidence>
<dbReference type="GO" id="GO:0006189">
    <property type="term" value="P:'de novo' IMP biosynthetic process"/>
    <property type="evidence" value="ECO:0007669"/>
    <property type="project" value="UniProtKB-UniRule"/>
</dbReference>
<dbReference type="RefSeq" id="WP_226594076.1">
    <property type="nucleotide sequence ID" value="NZ_BLAY01000325.1"/>
</dbReference>
<dbReference type="InterPro" id="IPR036477">
    <property type="entry name" value="Formyl_transf_N_sf"/>
</dbReference>
<evidence type="ECO:0000256" key="1">
    <source>
        <dbReference type="ARBA" id="ARBA00005054"/>
    </source>
</evidence>
<dbReference type="NCBIfam" id="TIGR00639">
    <property type="entry name" value="PurN"/>
    <property type="match status" value="1"/>
</dbReference>
<sequence>MTVTPISDDSTLSLVSPTIPAKLPQQDAPVKLGILASGSGSNFEAIAQAIADGHLNAKIQVLIYNNPGIKAAARAERWNVPAFLLNHRDFKRRQDLDAQIVQTLREYDVEWVILAGWMRIITPGFIDAFPNRIINIHPSLLPSFKGIGAVEQALAAGVKITGCTVHLVVPEVDSGPILIQAAVPVLPDDTPETLHARIQVQEHKIMVEAIRYATALPNALAARQHQVEVSSEPHR</sequence>
<evidence type="ECO:0000313" key="7">
    <source>
        <dbReference type="Proteomes" id="UP001050975"/>
    </source>
</evidence>
<name>A0AAV3XNN0_9CYAN</name>
<dbReference type="AlphaFoldDB" id="A0AAV3XNN0"/>
<proteinExistence type="inferred from homology"/>
<dbReference type="CDD" id="cd08645">
    <property type="entry name" value="FMT_core_GART"/>
    <property type="match status" value="1"/>
</dbReference>
<comment type="function">
    <text evidence="4">Catalyzes the transfer of a formyl group from 10-formyltetrahydrofolate to 5-phospho-ribosyl-glycinamide (GAR), producing 5-phospho-ribosyl-N-formylglycinamide (FGAR) and tetrahydrofolate.</text>
</comment>
<dbReference type="InterPro" id="IPR002376">
    <property type="entry name" value="Formyl_transf_N"/>
</dbReference>
<evidence type="ECO:0000256" key="3">
    <source>
        <dbReference type="ARBA" id="ARBA00022755"/>
    </source>
</evidence>
<dbReference type="InterPro" id="IPR004607">
    <property type="entry name" value="GART"/>
</dbReference>
<evidence type="ECO:0000256" key="2">
    <source>
        <dbReference type="ARBA" id="ARBA00022679"/>
    </source>
</evidence>
<feature type="domain" description="Formyl transferase N-terminal" evidence="5">
    <location>
        <begin position="31"/>
        <end position="210"/>
    </location>
</feature>
<dbReference type="PANTHER" id="PTHR43369">
    <property type="entry name" value="PHOSPHORIBOSYLGLYCINAMIDE FORMYLTRANSFERASE"/>
    <property type="match status" value="1"/>
</dbReference>
<keyword evidence="7" id="KW-1185">Reference proteome</keyword>
<dbReference type="FunFam" id="3.40.50.170:FF:000008">
    <property type="entry name" value="Phosphoribosylglycinamide formyltransferase"/>
    <property type="match status" value="1"/>
</dbReference>
<dbReference type="EC" id="2.1.2.2" evidence="4"/>
<accession>A0AAV3XNN0</accession>
<dbReference type="HAMAP" id="MF_01930">
    <property type="entry name" value="PurN"/>
    <property type="match status" value="1"/>
</dbReference>
<feature type="site" description="Raises pKa of active site His" evidence="4">
    <location>
        <position position="173"/>
    </location>
</feature>